<evidence type="ECO:0000313" key="13">
    <source>
        <dbReference type="RefSeq" id="XP_022242728.1"/>
    </source>
</evidence>
<feature type="domain" description="Glycoside hydrolase 35 catalytic" evidence="6">
    <location>
        <begin position="30"/>
        <end position="355"/>
    </location>
</feature>
<dbReference type="PROSITE" id="PS01182">
    <property type="entry name" value="GLYCOSYL_HYDROL_F35"/>
    <property type="match status" value="1"/>
</dbReference>
<dbReference type="RefSeq" id="XP_022242728.1">
    <property type="nucleotide sequence ID" value="XM_022387020.1"/>
</dbReference>
<dbReference type="PRINTS" id="PR00742">
    <property type="entry name" value="GLHYDRLASE35"/>
</dbReference>
<dbReference type="InterPro" id="IPR048912">
    <property type="entry name" value="BetaGal1-like_ABD1"/>
</dbReference>
<accession>A0ABM1B5X6</accession>
<dbReference type="InterPro" id="IPR019801">
    <property type="entry name" value="Glyco_hydro_35_CS"/>
</dbReference>
<dbReference type="InterPro" id="IPR001944">
    <property type="entry name" value="Glycoside_Hdrlase_35"/>
</dbReference>
<evidence type="ECO:0000259" key="7">
    <source>
        <dbReference type="Pfam" id="PF21317"/>
    </source>
</evidence>
<dbReference type="Pfam" id="PF21317">
    <property type="entry name" value="BetaGal_ABD_1"/>
    <property type="match status" value="1"/>
</dbReference>
<evidence type="ECO:0000256" key="3">
    <source>
        <dbReference type="ARBA" id="ARBA00023295"/>
    </source>
</evidence>
<dbReference type="Pfam" id="PF01301">
    <property type="entry name" value="Glyco_hydro_35"/>
    <property type="match status" value="1"/>
</dbReference>
<keyword evidence="2 4" id="KW-0378">Hydrolase</keyword>
<evidence type="ECO:0000259" key="8">
    <source>
        <dbReference type="Pfam" id="PF21467"/>
    </source>
</evidence>
<evidence type="ECO:0000256" key="5">
    <source>
        <dbReference type="RuleBase" id="RU003679"/>
    </source>
</evidence>
<evidence type="ECO:0000259" key="6">
    <source>
        <dbReference type="Pfam" id="PF01301"/>
    </source>
</evidence>
<dbReference type="SUPFAM" id="SSF51445">
    <property type="entry name" value="(Trans)glycosidases"/>
    <property type="match status" value="1"/>
</dbReference>
<name>A0ABM1B5X6_LIMPO</name>
<dbReference type="PANTHER" id="PTHR23421">
    <property type="entry name" value="BETA-GALACTOSIDASE RELATED"/>
    <property type="match status" value="1"/>
</dbReference>
<dbReference type="InterPro" id="IPR017853">
    <property type="entry name" value="GH"/>
</dbReference>
<dbReference type="InterPro" id="IPR026283">
    <property type="entry name" value="B-gal_1-like"/>
</dbReference>
<protein>
    <recommendedName>
        <fullName evidence="4">Beta-galactosidase</fullName>
        <ecNumber evidence="4">3.2.1.23</ecNumber>
    </recommendedName>
</protein>
<dbReference type="RefSeq" id="XP_022242726.1">
    <property type="nucleotide sequence ID" value="XM_022387018.1"/>
</dbReference>
<comment type="catalytic activity">
    <reaction evidence="4">
        <text>Hydrolysis of terminal non-reducing beta-D-galactose residues in beta-D-galactosides.</text>
        <dbReference type="EC" id="3.2.1.23"/>
    </reaction>
</comment>
<reference evidence="10 11" key="1">
    <citation type="submission" date="2025-05" db="UniProtKB">
        <authorList>
            <consortium name="RefSeq"/>
        </authorList>
    </citation>
    <scope>IDENTIFICATION</scope>
    <source>
        <tissue evidence="10 11">Muscle</tissue>
    </source>
</reference>
<feature type="domain" description="Beta-galactosidase galactose-binding" evidence="8">
    <location>
        <begin position="550"/>
        <end position="609"/>
    </location>
</feature>
<evidence type="ECO:0000313" key="12">
    <source>
        <dbReference type="RefSeq" id="XP_022242727.1"/>
    </source>
</evidence>
<feature type="domain" description="Beta-galactosidase 1-like first all-beta" evidence="7">
    <location>
        <begin position="414"/>
        <end position="523"/>
    </location>
</feature>
<dbReference type="Proteomes" id="UP000694941">
    <property type="component" value="Unplaced"/>
</dbReference>
<dbReference type="RefSeq" id="XP_013775466.1">
    <property type="nucleotide sequence ID" value="XM_013920012.2"/>
</dbReference>
<evidence type="ECO:0000313" key="9">
    <source>
        <dbReference type="Proteomes" id="UP000694941"/>
    </source>
</evidence>
<dbReference type="RefSeq" id="XP_022242727.1">
    <property type="nucleotide sequence ID" value="XM_022387019.1"/>
</dbReference>
<evidence type="ECO:0000313" key="10">
    <source>
        <dbReference type="RefSeq" id="XP_013775466.1"/>
    </source>
</evidence>
<dbReference type="Gene3D" id="2.60.120.260">
    <property type="entry name" value="Galactose-binding domain-like"/>
    <property type="match status" value="2"/>
</dbReference>
<dbReference type="InterPro" id="IPR008979">
    <property type="entry name" value="Galactose-bd-like_sf"/>
</dbReference>
<dbReference type="InterPro" id="IPR031330">
    <property type="entry name" value="Gly_Hdrlase_35_cat"/>
</dbReference>
<dbReference type="InterPro" id="IPR048913">
    <property type="entry name" value="BetaGal_gal-bd"/>
</dbReference>
<proteinExistence type="inferred from homology"/>
<evidence type="ECO:0000256" key="2">
    <source>
        <dbReference type="ARBA" id="ARBA00022801"/>
    </source>
</evidence>
<dbReference type="PIRSF" id="PIRSF006336">
    <property type="entry name" value="B-gal"/>
    <property type="match status" value="1"/>
</dbReference>
<dbReference type="Pfam" id="PF21467">
    <property type="entry name" value="BetaGal_gal-bd"/>
    <property type="match status" value="1"/>
</dbReference>
<comment type="similarity">
    <text evidence="1 5">Belongs to the glycosyl hydrolase 35 family.</text>
</comment>
<dbReference type="EC" id="3.2.1.23" evidence="4"/>
<dbReference type="GeneID" id="106460320"/>
<organism evidence="9 10">
    <name type="scientific">Limulus polyphemus</name>
    <name type="common">Atlantic horseshoe crab</name>
    <dbReference type="NCBI Taxonomy" id="6850"/>
    <lineage>
        <taxon>Eukaryota</taxon>
        <taxon>Metazoa</taxon>
        <taxon>Ecdysozoa</taxon>
        <taxon>Arthropoda</taxon>
        <taxon>Chelicerata</taxon>
        <taxon>Merostomata</taxon>
        <taxon>Xiphosura</taxon>
        <taxon>Limulidae</taxon>
        <taxon>Limulus</taxon>
    </lineage>
</organism>
<dbReference type="Gene3D" id="3.20.20.80">
    <property type="entry name" value="Glycosidases"/>
    <property type="match status" value="1"/>
</dbReference>
<evidence type="ECO:0000313" key="11">
    <source>
        <dbReference type="RefSeq" id="XP_022242726.1"/>
    </source>
</evidence>
<keyword evidence="9" id="KW-1185">Reference proteome</keyword>
<evidence type="ECO:0000256" key="4">
    <source>
        <dbReference type="RuleBase" id="RU000675"/>
    </source>
</evidence>
<gene>
    <name evidence="10 11 12 13" type="primary">LOC106460320</name>
</gene>
<keyword evidence="3 4" id="KW-0326">Glycosidase</keyword>
<evidence type="ECO:0000256" key="1">
    <source>
        <dbReference type="ARBA" id="ARBA00009809"/>
    </source>
</evidence>
<dbReference type="SUPFAM" id="SSF49785">
    <property type="entry name" value="Galactose-binding domain-like"/>
    <property type="match status" value="1"/>
</dbReference>
<sequence>MANQAEKLPSLYEYYTENGIKSGLEASGDNFILNGKKIQILGGSLHYFRVVQQQWKDRLTKMRACGLNTVEFYVPWNLHEEYPGEFNFSGLLDLRKFLKEVKEADMFVLFRPGPYICSEWEFGGLPSWLLRDTSMQVRSNYQPFKEAVKKYFSQLIPLVSNFQFSKNGGPIIAVQIENEFASFGNTEENDKDLEYMIFVKSTMEKFGIKELFFTSDLPISDGHRGSIPGVLMTANFKEGAEEQLNYLKKMQPDKPLLVAEYWSGWFDHWTETHNVHPAEAYAEELKNILKLNSSVNIYMFHGGTNFGFLNGANVKFPYPETSYSPTITSYDYDAPLTESGDYTAKYFKTQEIIKEYCSSPKLRNPPLPYETKKMSLLNLTVNKILPWAKITDRIKPQHTVAPINMEILDLGNNFGQNFGFIMYRTKVTDGGILTLSGGVADRAIIYWDGFEIAVVNWLAGTMPKVELPKIEMSESHTLDILVENLGRINYGMPDDLNNQRKGLRGPVCLNEQEIHNWTVFPLNFDQSFIQELAHDDKWENFEPSSQIYRPALYKIDFHLSEKLLDSFLYSESWQKGVVFVNGFNIGRYWKVGPQQTLYVPSPLLRDGDNTVLVFELHNTVLSIDLLDHPILDQNSP</sequence>